<feature type="domain" description="Nudix hydrolase" evidence="2">
    <location>
        <begin position="254"/>
        <end position="382"/>
    </location>
</feature>
<reference evidence="3" key="1">
    <citation type="journal article" date="2021" name="PeerJ">
        <title>Extensive microbial diversity within the chicken gut microbiome revealed by metagenomics and culture.</title>
        <authorList>
            <person name="Gilroy R."/>
            <person name="Ravi A."/>
            <person name="Getino M."/>
            <person name="Pursley I."/>
            <person name="Horton D.L."/>
            <person name="Alikhan N.F."/>
            <person name="Baker D."/>
            <person name="Gharbi K."/>
            <person name="Hall N."/>
            <person name="Watson M."/>
            <person name="Adriaenssens E.M."/>
            <person name="Foster-Nyarko E."/>
            <person name="Jarju S."/>
            <person name="Secka A."/>
            <person name="Antonio M."/>
            <person name="Oren A."/>
            <person name="Chaudhuri R.R."/>
            <person name="La Ragione R."/>
            <person name="Hildebrand F."/>
            <person name="Pallen M.J."/>
        </authorList>
    </citation>
    <scope>NUCLEOTIDE SEQUENCE</scope>
    <source>
        <strain evidence="3">421</strain>
    </source>
</reference>
<dbReference type="Gene3D" id="1.10.150.240">
    <property type="entry name" value="Putative phosphatase, domain 2"/>
    <property type="match status" value="1"/>
</dbReference>
<dbReference type="SUPFAM" id="SSF55811">
    <property type="entry name" value="Nudix"/>
    <property type="match status" value="1"/>
</dbReference>
<dbReference type="PANTHER" id="PTHR43434">
    <property type="entry name" value="PHOSPHOGLYCOLATE PHOSPHATASE"/>
    <property type="match status" value="1"/>
</dbReference>
<evidence type="ECO:0000313" key="4">
    <source>
        <dbReference type="Proteomes" id="UP000824205"/>
    </source>
</evidence>
<dbReference type="PROSITE" id="PS00893">
    <property type="entry name" value="NUDIX_BOX"/>
    <property type="match status" value="1"/>
</dbReference>
<gene>
    <name evidence="3" type="ORF">IAA48_07415</name>
</gene>
<dbReference type="InterPro" id="IPR036412">
    <property type="entry name" value="HAD-like_sf"/>
</dbReference>
<sequence length="396" mass="43943">MKFKAVVFDFDGTICATAPGIVKSAKYALEAFGYPVPEDESELEFFIGPPLLVTFQERFGADAQTALELVKKYRERYTNQGVYESELYGGIEPLLSALKKDGFKLGIASSKPQKYIETLLERFGVMQYFDCVCGVSFTADCESKASIISRCLETLGVAGEDAVMVGDKSYDTDGAKANGMLSVGALWGYGTKFEFIEAGTDFLAEKAEDVESIALGYFEQTEESNGIFSGRIITVHEDTVTLVDGTKAKREIVDHNGGVAIIGLTEDNEVLLVRQFRAPYKETIFEIPAGKLEKDEDPFEAAKREFAEECGCEAGDFRYIGELYPTPGYCGEIIRLYYASKLTFGKQHLDEDERLDVYKVPLEEAFMRVMNGEFKDAKTQIGIMKIREMIKNGGLS</sequence>
<keyword evidence="1 3" id="KW-0378">Hydrolase</keyword>
<protein>
    <submittedName>
        <fullName evidence="3">HAD hydrolase-like protein</fullName>
    </submittedName>
</protein>
<evidence type="ECO:0000259" key="2">
    <source>
        <dbReference type="PROSITE" id="PS51462"/>
    </source>
</evidence>
<proteinExistence type="predicted"/>
<dbReference type="InterPro" id="IPR020084">
    <property type="entry name" value="NUDIX_hydrolase_CS"/>
</dbReference>
<dbReference type="SFLD" id="SFLDS00003">
    <property type="entry name" value="Haloacid_Dehalogenase"/>
    <property type="match status" value="1"/>
</dbReference>
<reference evidence="3" key="2">
    <citation type="submission" date="2021-04" db="EMBL/GenBank/DDBJ databases">
        <authorList>
            <person name="Gilroy R."/>
        </authorList>
    </citation>
    <scope>NUCLEOTIDE SEQUENCE</scope>
    <source>
        <strain evidence="3">421</strain>
    </source>
</reference>
<dbReference type="InterPro" id="IPR041492">
    <property type="entry name" value="HAD_2"/>
</dbReference>
<dbReference type="CDD" id="cd03424">
    <property type="entry name" value="NUDIX_ADPRase_Nudt5_UGPPase_Nudt14"/>
    <property type="match status" value="1"/>
</dbReference>
<dbReference type="PROSITE" id="PS51462">
    <property type="entry name" value="NUDIX"/>
    <property type="match status" value="1"/>
</dbReference>
<dbReference type="Proteomes" id="UP000824205">
    <property type="component" value="Unassembled WGS sequence"/>
</dbReference>
<dbReference type="SUPFAM" id="SSF56784">
    <property type="entry name" value="HAD-like"/>
    <property type="match status" value="1"/>
</dbReference>
<dbReference type="InterPro" id="IPR023198">
    <property type="entry name" value="PGP-like_dom2"/>
</dbReference>
<dbReference type="InterPro" id="IPR015797">
    <property type="entry name" value="NUDIX_hydrolase-like_dom_sf"/>
</dbReference>
<dbReference type="SFLD" id="SFLDG01129">
    <property type="entry name" value="C1.5:_HAD__Beta-PGM__Phosphata"/>
    <property type="match status" value="1"/>
</dbReference>
<evidence type="ECO:0000256" key="1">
    <source>
        <dbReference type="ARBA" id="ARBA00022801"/>
    </source>
</evidence>
<name>A0A9D1RGU0_9FIRM</name>
<dbReference type="Gene3D" id="3.40.50.1000">
    <property type="entry name" value="HAD superfamily/HAD-like"/>
    <property type="match status" value="1"/>
</dbReference>
<accession>A0A9D1RGU0</accession>
<evidence type="ECO:0000313" key="3">
    <source>
        <dbReference type="EMBL" id="HIW86306.1"/>
    </source>
</evidence>
<dbReference type="Pfam" id="PF00293">
    <property type="entry name" value="NUDIX"/>
    <property type="match status" value="1"/>
</dbReference>
<dbReference type="Pfam" id="PF13419">
    <property type="entry name" value="HAD_2"/>
    <property type="match status" value="1"/>
</dbReference>
<dbReference type="GO" id="GO:0004713">
    <property type="term" value="F:protein tyrosine kinase activity"/>
    <property type="evidence" value="ECO:0007669"/>
    <property type="project" value="TreeGrafter"/>
</dbReference>
<dbReference type="Gene3D" id="3.90.79.10">
    <property type="entry name" value="Nucleoside Triphosphate Pyrophosphohydrolase"/>
    <property type="match status" value="1"/>
</dbReference>
<dbReference type="GO" id="GO:0005829">
    <property type="term" value="C:cytosol"/>
    <property type="evidence" value="ECO:0007669"/>
    <property type="project" value="TreeGrafter"/>
</dbReference>
<dbReference type="EMBL" id="DXGE01000032">
    <property type="protein sequence ID" value="HIW86306.1"/>
    <property type="molecule type" value="Genomic_DNA"/>
</dbReference>
<organism evidence="3 4">
    <name type="scientific">Candidatus Eubacterium faecipullorum</name>
    <dbReference type="NCBI Taxonomy" id="2838571"/>
    <lineage>
        <taxon>Bacteria</taxon>
        <taxon>Bacillati</taxon>
        <taxon>Bacillota</taxon>
        <taxon>Clostridia</taxon>
        <taxon>Eubacteriales</taxon>
        <taxon>Eubacteriaceae</taxon>
        <taxon>Eubacterium</taxon>
    </lineage>
</organism>
<dbReference type="InterPro" id="IPR023214">
    <property type="entry name" value="HAD_sf"/>
</dbReference>
<dbReference type="AlphaFoldDB" id="A0A9D1RGU0"/>
<dbReference type="PANTHER" id="PTHR43434:SF20">
    <property type="entry name" value="5'-NUCLEOTIDASE"/>
    <property type="match status" value="1"/>
</dbReference>
<dbReference type="InterPro" id="IPR000086">
    <property type="entry name" value="NUDIX_hydrolase_dom"/>
</dbReference>
<dbReference type="GO" id="GO:0016787">
    <property type="term" value="F:hydrolase activity"/>
    <property type="evidence" value="ECO:0007669"/>
    <property type="project" value="UniProtKB-KW"/>
</dbReference>
<dbReference type="InterPro" id="IPR050155">
    <property type="entry name" value="HAD-like_hydrolase_sf"/>
</dbReference>
<comment type="caution">
    <text evidence="3">The sequence shown here is derived from an EMBL/GenBank/DDBJ whole genome shotgun (WGS) entry which is preliminary data.</text>
</comment>